<dbReference type="Gene3D" id="3.40.30.10">
    <property type="entry name" value="Glutaredoxin"/>
    <property type="match status" value="1"/>
</dbReference>
<reference evidence="3 4" key="1">
    <citation type="submission" date="2020-08" db="EMBL/GenBank/DDBJ databases">
        <title>A Genomic Blueprint of the Chicken Gut Microbiome.</title>
        <authorList>
            <person name="Gilroy R."/>
            <person name="Ravi A."/>
            <person name="Getino M."/>
            <person name="Pursley I."/>
            <person name="Horton D.L."/>
            <person name="Alikhan N.-F."/>
            <person name="Baker D."/>
            <person name="Gharbi K."/>
            <person name="Hall N."/>
            <person name="Watson M."/>
            <person name="Adriaenssens E.M."/>
            <person name="Foster-Nyarko E."/>
            <person name="Jarju S."/>
            <person name="Secka A."/>
            <person name="Antonio M."/>
            <person name="Oren A."/>
            <person name="Chaudhuri R."/>
            <person name="La Ragione R.M."/>
            <person name="Hildebrand F."/>
            <person name="Pallen M.J."/>
        </authorList>
    </citation>
    <scope>NUCLEOTIDE SEQUENCE [LARGE SCALE GENOMIC DNA]</scope>
    <source>
        <strain evidence="3 4">Sa4CUA7</strain>
    </source>
</reference>
<dbReference type="InterPro" id="IPR006311">
    <property type="entry name" value="TAT_signal"/>
</dbReference>
<dbReference type="InterPro" id="IPR012336">
    <property type="entry name" value="Thioredoxin-like_fold"/>
</dbReference>
<dbReference type="PROSITE" id="PS51318">
    <property type="entry name" value="TAT"/>
    <property type="match status" value="1"/>
</dbReference>
<name>A0ABR8RYP0_9MICO</name>
<comment type="caution">
    <text evidence="3">The sequence shown here is derived from an EMBL/GenBank/DDBJ whole genome shotgun (WGS) entry which is preliminary data.</text>
</comment>
<sequence>MSSDDPSNAPVKRDAREAVREKAQLVHAKQSRMRIIRRSLLGVAALAVVAVIAGSLVWVVSSNASKPQLSPANVVDNGFAISSVTGATGQADAERGMTEATPAPAEVSPNVTLAEPAQSDAAVDIRVYIDYLSEGSRTFQMANMKQLASWVDDGSASLTYYPVAMLSAKSNGTKYSLRAASAAACVATHSQETFFTYTNELLTKQPDVDADGMSDKELADLAQASGVIEPKIVRECIEEARFAAWAREATDRALKGIPDTDGLALTGTPTVLVNGEPYVGALDDPAEFAQFVMTLASDKYYEETNPTPTPTPTP</sequence>
<dbReference type="RefSeq" id="WP_191717366.1">
    <property type="nucleotide sequence ID" value="NZ_JACSQP010000001.1"/>
</dbReference>
<dbReference type="EMBL" id="JACSQP010000001">
    <property type="protein sequence ID" value="MBD7956353.1"/>
    <property type="molecule type" value="Genomic_DNA"/>
</dbReference>
<keyword evidence="1" id="KW-1133">Transmembrane helix</keyword>
<gene>
    <name evidence="3" type="ORF">H9651_01725</name>
</gene>
<dbReference type="Pfam" id="PF13462">
    <property type="entry name" value="Thioredoxin_4"/>
    <property type="match status" value="1"/>
</dbReference>
<evidence type="ECO:0000313" key="4">
    <source>
        <dbReference type="Proteomes" id="UP000648352"/>
    </source>
</evidence>
<evidence type="ECO:0000256" key="1">
    <source>
        <dbReference type="SAM" id="Phobius"/>
    </source>
</evidence>
<proteinExistence type="predicted"/>
<evidence type="ECO:0000259" key="2">
    <source>
        <dbReference type="Pfam" id="PF13462"/>
    </source>
</evidence>
<evidence type="ECO:0000313" key="3">
    <source>
        <dbReference type="EMBL" id="MBD7956353.1"/>
    </source>
</evidence>
<organism evidence="3 4">
    <name type="scientific">Microbacterium pullorum</name>
    <dbReference type="NCBI Taxonomy" id="2762236"/>
    <lineage>
        <taxon>Bacteria</taxon>
        <taxon>Bacillati</taxon>
        <taxon>Actinomycetota</taxon>
        <taxon>Actinomycetes</taxon>
        <taxon>Micrococcales</taxon>
        <taxon>Microbacteriaceae</taxon>
        <taxon>Microbacterium</taxon>
    </lineage>
</organism>
<protein>
    <submittedName>
        <fullName evidence="3">Thioredoxin domain-containing protein</fullName>
    </submittedName>
</protein>
<keyword evidence="1" id="KW-0812">Transmembrane</keyword>
<feature type="domain" description="Thioredoxin-like fold" evidence="2">
    <location>
        <begin position="119"/>
        <end position="282"/>
    </location>
</feature>
<keyword evidence="4" id="KW-1185">Reference proteome</keyword>
<dbReference type="SUPFAM" id="SSF52833">
    <property type="entry name" value="Thioredoxin-like"/>
    <property type="match status" value="1"/>
</dbReference>
<feature type="transmembrane region" description="Helical" evidence="1">
    <location>
        <begin position="39"/>
        <end position="60"/>
    </location>
</feature>
<dbReference type="InterPro" id="IPR036249">
    <property type="entry name" value="Thioredoxin-like_sf"/>
</dbReference>
<dbReference type="CDD" id="cd02972">
    <property type="entry name" value="DsbA_family"/>
    <property type="match status" value="1"/>
</dbReference>
<dbReference type="Proteomes" id="UP000648352">
    <property type="component" value="Unassembled WGS sequence"/>
</dbReference>
<accession>A0ABR8RYP0</accession>
<keyword evidence="1" id="KW-0472">Membrane</keyword>